<protein>
    <submittedName>
        <fullName evidence="3">DUF58 domain-containing protein</fullName>
    </submittedName>
</protein>
<keyword evidence="1" id="KW-1133">Transmembrane helix</keyword>
<reference evidence="3 4" key="1">
    <citation type="submission" date="2019-06" db="EMBL/GenBank/DDBJ databases">
        <title>Cerasibacillus sp. nov., isolated from maize field.</title>
        <authorList>
            <person name="Lin S.-Y."/>
            <person name="Tsai C.-F."/>
            <person name="Young C.-C."/>
        </authorList>
    </citation>
    <scope>NUCLEOTIDE SEQUENCE [LARGE SCALE GENOMIC DNA]</scope>
    <source>
        <strain evidence="3 4">CC-CFT480</strain>
    </source>
</reference>
<keyword evidence="4" id="KW-1185">Reference proteome</keyword>
<gene>
    <name evidence="3" type="ORF">FHP05_12790</name>
</gene>
<feature type="transmembrane region" description="Helical" evidence="1">
    <location>
        <begin position="17"/>
        <end position="34"/>
    </location>
</feature>
<evidence type="ECO:0000313" key="3">
    <source>
        <dbReference type="EMBL" id="TXL61752.1"/>
    </source>
</evidence>
<dbReference type="EMBL" id="VDUW01000010">
    <property type="protein sequence ID" value="TXL61752.1"/>
    <property type="molecule type" value="Genomic_DNA"/>
</dbReference>
<name>A0A5C8NKI6_9BACI</name>
<keyword evidence="1" id="KW-0812">Transmembrane</keyword>
<evidence type="ECO:0000256" key="1">
    <source>
        <dbReference type="SAM" id="Phobius"/>
    </source>
</evidence>
<evidence type="ECO:0000259" key="2">
    <source>
        <dbReference type="Pfam" id="PF01882"/>
    </source>
</evidence>
<organism evidence="3 4">
    <name type="scientific">Cerasibacillus terrae</name>
    <dbReference type="NCBI Taxonomy" id="2498845"/>
    <lineage>
        <taxon>Bacteria</taxon>
        <taxon>Bacillati</taxon>
        <taxon>Bacillota</taxon>
        <taxon>Bacilli</taxon>
        <taxon>Bacillales</taxon>
        <taxon>Bacillaceae</taxon>
        <taxon>Cerasibacillus</taxon>
    </lineage>
</organism>
<evidence type="ECO:0000313" key="4">
    <source>
        <dbReference type="Proteomes" id="UP000321574"/>
    </source>
</evidence>
<dbReference type="InterPro" id="IPR002881">
    <property type="entry name" value="DUF58"/>
</dbReference>
<proteinExistence type="predicted"/>
<sequence>MKDVKGMEWRKEFDSNYTHYINFLLYAMTFLLIISIFSKKIYLFAIIGLFTAYLLLSKWYDAVLARNLFLYNTKKNNIRLFQGEHDEIMFQFENHARIPFLNGVFEFQIGSEIEIDGHKTEEKLRSVKVPFSITGKGKTTLKLPITAIRRGTVTITRISYEFPHLFNFNIVRLHYLPYYHQEIIVYPKLKPVQGLEELTQVQDGNQRTYYSPFEDILSPIGTRNYEFSDSFQRINWKATAKTQQLQTNVYDKVVEHSFLFIVNLQSKCRWDSMKTSQYQEDILSYTAYLCHHATKEGHLYEIYMNDRRLGKANYAHLPEGEGKPHYAHSLEMLARVRKYTLIYPFDHMIYQVGQRLGKPRTVIIVGDIQPKDRKMLYLWSKQHHIFYTHMTTDGAFINLWNKGVIGHAE</sequence>
<dbReference type="PANTHER" id="PTHR34351:SF2">
    <property type="entry name" value="DUF58 DOMAIN-CONTAINING PROTEIN"/>
    <property type="match status" value="1"/>
</dbReference>
<dbReference type="AlphaFoldDB" id="A0A5C8NKI6"/>
<feature type="transmembrane region" description="Helical" evidence="1">
    <location>
        <begin position="41"/>
        <end position="60"/>
    </location>
</feature>
<dbReference type="PANTHER" id="PTHR34351">
    <property type="entry name" value="SLR1927 PROTEIN-RELATED"/>
    <property type="match status" value="1"/>
</dbReference>
<dbReference type="OrthoDB" id="9789943at2"/>
<keyword evidence="1" id="KW-0472">Membrane</keyword>
<dbReference type="Proteomes" id="UP000321574">
    <property type="component" value="Unassembled WGS sequence"/>
</dbReference>
<accession>A0A5C8NKI6</accession>
<feature type="domain" description="DUF58" evidence="2">
    <location>
        <begin position="222"/>
        <end position="335"/>
    </location>
</feature>
<comment type="caution">
    <text evidence="3">The sequence shown here is derived from an EMBL/GenBank/DDBJ whole genome shotgun (WGS) entry which is preliminary data.</text>
</comment>
<dbReference type="Pfam" id="PF01882">
    <property type="entry name" value="DUF58"/>
    <property type="match status" value="1"/>
</dbReference>